<dbReference type="SUPFAM" id="SSF53822">
    <property type="entry name" value="Periplasmic binding protein-like I"/>
    <property type="match status" value="1"/>
</dbReference>
<evidence type="ECO:0000313" key="3">
    <source>
        <dbReference type="Proteomes" id="UP000193411"/>
    </source>
</evidence>
<keyword evidence="3" id="KW-1185">Reference proteome</keyword>
<evidence type="ECO:0000313" key="2">
    <source>
        <dbReference type="EMBL" id="ORZ41428.1"/>
    </source>
</evidence>
<dbReference type="Gene3D" id="3.40.50.2300">
    <property type="match status" value="1"/>
</dbReference>
<evidence type="ECO:0008006" key="4">
    <source>
        <dbReference type="Google" id="ProtNLM"/>
    </source>
</evidence>
<gene>
    <name evidence="2" type="ORF">BCR44DRAFT_1006359</name>
</gene>
<sequence>MQFHGLDETTNNTAADKIPLQLVADSGARIILFFGDLGELLHVLPLANQVGLIGPEYVWIASEAVAGIAEEARLDPALQRLVNGLMHTFPVEYANERDSRSLLKRVQLTSPDFERLQPYGGFHRDCLFSLTVNFIEQLRSGVPESLVLSRANKVPISSFVKPFDGISGPVNFDSNENRVGTFTMFSLFEGKETPVYEVDPSGRVKQLAEPRFFSGTTSRPSDLPDSLVGFLRFQSPGTILIMAANTVGTLCIAVTMGSLFFVGRRQSSKKPTWRCFRLSESACLW</sequence>
<keyword evidence="1" id="KW-0812">Transmembrane</keyword>
<dbReference type="EMBL" id="MCFL01000001">
    <property type="protein sequence ID" value="ORZ41428.1"/>
    <property type="molecule type" value="Genomic_DNA"/>
</dbReference>
<feature type="transmembrane region" description="Helical" evidence="1">
    <location>
        <begin position="239"/>
        <end position="262"/>
    </location>
</feature>
<evidence type="ECO:0000256" key="1">
    <source>
        <dbReference type="SAM" id="Phobius"/>
    </source>
</evidence>
<organism evidence="2 3">
    <name type="scientific">Catenaria anguillulae PL171</name>
    <dbReference type="NCBI Taxonomy" id="765915"/>
    <lineage>
        <taxon>Eukaryota</taxon>
        <taxon>Fungi</taxon>
        <taxon>Fungi incertae sedis</taxon>
        <taxon>Blastocladiomycota</taxon>
        <taxon>Blastocladiomycetes</taxon>
        <taxon>Blastocladiales</taxon>
        <taxon>Catenariaceae</taxon>
        <taxon>Catenaria</taxon>
    </lineage>
</organism>
<comment type="caution">
    <text evidence="2">The sequence shown here is derived from an EMBL/GenBank/DDBJ whole genome shotgun (WGS) entry which is preliminary data.</text>
</comment>
<reference evidence="2 3" key="1">
    <citation type="submission" date="2016-07" db="EMBL/GenBank/DDBJ databases">
        <title>Pervasive Adenine N6-methylation of Active Genes in Fungi.</title>
        <authorList>
            <consortium name="DOE Joint Genome Institute"/>
            <person name="Mondo S.J."/>
            <person name="Dannebaum R.O."/>
            <person name="Kuo R.C."/>
            <person name="Labutti K."/>
            <person name="Haridas S."/>
            <person name="Kuo A."/>
            <person name="Salamov A."/>
            <person name="Ahrendt S.R."/>
            <person name="Lipzen A."/>
            <person name="Sullivan W."/>
            <person name="Andreopoulos W.B."/>
            <person name="Clum A."/>
            <person name="Lindquist E."/>
            <person name="Daum C."/>
            <person name="Ramamoorthy G.K."/>
            <person name="Gryganskyi A."/>
            <person name="Culley D."/>
            <person name="Magnuson J.K."/>
            <person name="James T.Y."/>
            <person name="O'Malley M.A."/>
            <person name="Stajich J.E."/>
            <person name="Spatafora J.W."/>
            <person name="Visel A."/>
            <person name="Grigoriev I.V."/>
        </authorList>
    </citation>
    <scope>NUCLEOTIDE SEQUENCE [LARGE SCALE GENOMIC DNA]</scope>
    <source>
        <strain evidence="2 3">PL171</strain>
    </source>
</reference>
<keyword evidence="1" id="KW-0472">Membrane</keyword>
<keyword evidence="1" id="KW-1133">Transmembrane helix</keyword>
<dbReference type="InterPro" id="IPR028082">
    <property type="entry name" value="Peripla_BP_I"/>
</dbReference>
<dbReference type="AlphaFoldDB" id="A0A1Y2I3H6"/>
<dbReference type="Proteomes" id="UP000193411">
    <property type="component" value="Unassembled WGS sequence"/>
</dbReference>
<name>A0A1Y2I3H6_9FUNG</name>
<accession>A0A1Y2I3H6</accession>
<protein>
    <recommendedName>
        <fullName evidence="4">Receptor ligand binding region domain-containing protein</fullName>
    </recommendedName>
</protein>
<proteinExistence type="predicted"/>